<dbReference type="EMBL" id="RWJN01000013">
    <property type="protein sequence ID" value="TCD70863.1"/>
    <property type="molecule type" value="Genomic_DNA"/>
</dbReference>
<evidence type="ECO:0000256" key="1">
    <source>
        <dbReference type="SAM" id="Phobius"/>
    </source>
</evidence>
<dbReference type="AlphaFoldDB" id="A0A4R0RTU1"/>
<dbReference type="OrthoDB" id="3190888at2759"/>
<dbReference type="Proteomes" id="UP000292702">
    <property type="component" value="Unassembled WGS sequence"/>
</dbReference>
<feature type="domain" description="DUF6534" evidence="2">
    <location>
        <begin position="170"/>
        <end position="245"/>
    </location>
</feature>
<feature type="transmembrane region" description="Helical" evidence="1">
    <location>
        <begin position="12"/>
        <end position="38"/>
    </location>
</feature>
<keyword evidence="1" id="KW-1133">Transmembrane helix</keyword>
<gene>
    <name evidence="3" type="ORF">EIP91_001171</name>
</gene>
<comment type="caution">
    <text evidence="3">The sequence shown here is derived from an EMBL/GenBank/DDBJ whole genome shotgun (WGS) entry which is preliminary data.</text>
</comment>
<feature type="transmembrane region" description="Helical" evidence="1">
    <location>
        <begin position="204"/>
        <end position="223"/>
    </location>
</feature>
<dbReference type="PANTHER" id="PTHR40465">
    <property type="entry name" value="CHROMOSOME 1, WHOLE GENOME SHOTGUN SEQUENCE"/>
    <property type="match status" value="1"/>
</dbReference>
<feature type="transmembrane region" description="Helical" evidence="1">
    <location>
        <begin position="122"/>
        <end position="144"/>
    </location>
</feature>
<proteinExistence type="predicted"/>
<sequence>MASLFSISKDATIGATFIGFAASSALFGVMCSQAWTYMNRYPLDRPAYKLLVAFVWLIELVDQAFIGHACYYYTVSGWGNPLVLLKKPVWSLILQVTLGAIAGGIVKICFAMRVYRFSQRNIPCTAVIIILAVAQLVFAGIYTVEGFRVKSLTEVDTLKVIGSLSLGLGVATDICTAAALCFFLRNLRTGYSKDDSLINRLTLYAINTGVLTSACSLTALILYDIMPGNFIFMAFYFVLTKHYLASGSLWKFVPSNGSALEIGIEQEVTITKDPATRSQYGLAY</sequence>
<feature type="transmembrane region" description="Helical" evidence="1">
    <location>
        <begin position="89"/>
        <end position="110"/>
    </location>
</feature>
<reference evidence="3 4" key="1">
    <citation type="submission" date="2018-11" db="EMBL/GenBank/DDBJ databases">
        <title>Genome assembly of Steccherinum ochraceum LE-BIN_3174, the white-rot fungus of the Steccherinaceae family (The Residual Polyporoid clade, Polyporales, Basidiomycota).</title>
        <authorList>
            <person name="Fedorova T.V."/>
            <person name="Glazunova O.A."/>
            <person name="Landesman E.O."/>
            <person name="Moiseenko K.V."/>
            <person name="Psurtseva N.V."/>
            <person name="Savinova O.S."/>
            <person name="Shakhova N.V."/>
            <person name="Tyazhelova T.V."/>
            <person name="Vasina D.V."/>
        </authorList>
    </citation>
    <scope>NUCLEOTIDE SEQUENCE [LARGE SCALE GENOMIC DNA]</scope>
    <source>
        <strain evidence="3 4">LE-BIN_3174</strain>
    </source>
</reference>
<dbReference type="Pfam" id="PF20152">
    <property type="entry name" value="DUF6534"/>
    <property type="match status" value="1"/>
</dbReference>
<accession>A0A4R0RTU1</accession>
<keyword evidence="1" id="KW-0472">Membrane</keyword>
<dbReference type="InterPro" id="IPR045339">
    <property type="entry name" value="DUF6534"/>
</dbReference>
<protein>
    <recommendedName>
        <fullName evidence="2">DUF6534 domain-containing protein</fullName>
    </recommendedName>
</protein>
<feature type="transmembrane region" description="Helical" evidence="1">
    <location>
        <begin position="50"/>
        <end position="74"/>
    </location>
</feature>
<feature type="transmembrane region" description="Helical" evidence="1">
    <location>
        <begin position="164"/>
        <end position="184"/>
    </location>
</feature>
<dbReference type="PANTHER" id="PTHR40465:SF1">
    <property type="entry name" value="DUF6534 DOMAIN-CONTAINING PROTEIN"/>
    <property type="match status" value="1"/>
</dbReference>
<organism evidence="3 4">
    <name type="scientific">Steccherinum ochraceum</name>
    <dbReference type="NCBI Taxonomy" id="92696"/>
    <lineage>
        <taxon>Eukaryota</taxon>
        <taxon>Fungi</taxon>
        <taxon>Dikarya</taxon>
        <taxon>Basidiomycota</taxon>
        <taxon>Agaricomycotina</taxon>
        <taxon>Agaricomycetes</taxon>
        <taxon>Polyporales</taxon>
        <taxon>Steccherinaceae</taxon>
        <taxon>Steccherinum</taxon>
    </lineage>
</organism>
<evidence type="ECO:0000313" key="4">
    <source>
        <dbReference type="Proteomes" id="UP000292702"/>
    </source>
</evidence>
<keyword evidence="1" id="KW-0812">Transmembrane</keyword>
<evidence type="ECO:0000313" key="3">
    <source>
        <dbReference type="EMBL" id="TCD70863.1"/>
    </source>
</evidence>
<keyword evidence="4" id="KW-1185">Reference proteome</keyword>
<evidence type="ECO:0000259" key="2">
    <source>
        <dbReference type="Pfam" id="PF20152"/>
    </source>
</evidence>
<name>A0A4R0RTU1_9APHY</name>